<proteinExistence type="predicted"/>
<dbReference type="OrthoDB" id="6701956at2"/>
<sequence length="163" mass="19084">MNAAVTIMQAVDWSKYDLQDWLKQFGLWQNSVFVSGGGENPIYQAMRKAKLKLSEKDRCKIIAYYLCDENFNDNVRGSRAVCLITDDEARAVQRLVLDIVDYTESEVMLEWMDAIICRYFKLRSWSEMKTNHRTVMDAKYDIRCGLAVLHNRNPQIRFTRGKI</sequence>
<dbReference type="KEGG" id="ala:BFG52_07455"/>
<evidence type="ECO:0008006" key="3">
    <source>
        <dbReference type="Google" id="ProtNLM"/>
    </source>
</evidence>
<dbReference type="STRING" id="1789224.BFG52_07455"/>
<dbReference type="Proteomes" id="UP000093391">
    <property type="component" value="Chromosome"/>
</dbReference>
<reference evidence="1 2" key="1">
    <citation type="submission" date="2016-08" db="EMBL/GenBank/DDBJ databases">
        <authorList>
            <person name="Seilhamer J.J."/>
        </authorList>
    </citation>
    <scope>NUCLEOTIDE SEQUENCE [LARGE SCALE GENOMIC DNA]</scope>
    <source>
        <strain evidence="1 2">BRTC-1</strain>
    </source>
</reference>
<evidence type="ECO:0000313" key="2">
    <source>
        <dbReference type="Proteomes" id="UP000093391"/>
    </source>
</evidence>
<gene>
    <name evidence="1" type="ORF">BFG52_07455</name>
</gene>
<dbReference type="RefSeq" id="WP_067559305.1">
    <property type="nucleotide sequence ID" value="NZ_CP016895.1"/>
</dbReference>
<accession>A0A1B2M439</accession>
<keyword evidence="2" id="KW-1185">Reference proteome</keyword>
<name>A0A1B2M439_9GAMM</name>
<dbReference type="EMBL" id="CP016895">
    <property type="protein sequence ID" value="AOA59922.1"/>
    <property type="molecule type" value="Genomic_DNA"/>
</dbReference>
<evidence type="ECO:0000313" key="1">
    <source>
        <dbReference type="EMBL" id="AOA59922.1"/>
    </source>
</evidence>
<protein>
    <recommendedName>
        <fullName evidence="3">Antitermination protein</fullName>
    </recommendedName>
</protein>
<dbReference type="AlphaFoldDB" id="A0A1B2M439"/>
<organism evidence="1 2">
    <name type="scientific">Acinetobacter larvae</name>
    <dbReference type="NCBI Taxonomy" id="1789224"/>
    <lineage>
        <taxon>Bacteria</taxon>
        <taxon>Pseudomonadati</taxon>
        <taxon>Pseudomonadota</taxon>
        <taxon>Gammaproteobacteria</taxon>
        <taxon>Moraxellales</taxon>
        <taxon>Moraxellaceae</taxon>
        <taxon>Acinetobacter</taxon>
    </lineage>
</organism>